<dbReference type="GeneID" id="9677121"/>
<feature type="domain" description="Heterokaryon incompatibility" evidence="2">
    <location>
        <begin position="325"/>
        <end position="484"/>
    </location>
</feature>
<dbReference type="OrthoDB" id="194358at2759"/>
<keyword evidence="4" id="KW-1185">Reference proteome</keyword>
<dbReference type="Pfam" id="PF06985">
    <property type="entry name" value="HET"/>
    <property type="match status" value="1"/>
</dbReference>
<dbReference type="RefSeq" id="XP_003049546.1">
    <property type="nucleotide sequence ID" value="XM_003049500.1"/>
</dbReference>
<dbReference type="PANTHER" id="PTHR24148:SF64">
    <property type="entry name" value="HETEROKARYON INCOMPATIBILITY DOMAIN-CONTAINING PROTEIN"/>
    <property type="match status" value="1"/>
</dbReference>
<dbReference type="KEGG" id="nhe:NECHADRAFT_30322"/>
<evidence type="ECO:0000313" key="3">
    <source>
        <dbReference type="EMBL" id="EEU43833.1"/>
    </source>
</evidence>
<dbReference type="Proteomes" id="UP000005206">
    <property type="component" value="Chromosome 1"/>
</dbReference>
<dbReference type="eggNOG" id="ENOG502SUZ5">
    <property type="taxonomic scope" value="Eukaryota"/>
</dbReference>
<dbReference type="GO" id="GO:0003824">
    <property type="term" value="F:catalytic activity"/>
    <property type="evidence" value="ECO:0007669"/>
    <property type="project" value="InterPro"/>
</dbReference>
<feature type="compositionally biased region" description="Polar residues" evidence="1">
    <location>
        <begin position="166"/>
        <end position="179"/>
    </location>
</feature>
<dbReference type="EMBL" id="GG698901">
    <property type="protein sequence ID" value="EEU43833.1"/>
    <property type="molecule type" value="Genomic_DNA"/>
</dbReference>
<feature type="region of interest" description="Disordered" evidence="1">
    <location>
        <begin position="159"/>
        <end position="179"/>
    </location>
</feature>
<dbReference type="GO" id="GO:0009116">
    <property type="term" value="P:nucleoside metabolic process"/>
    <property type="evidence" value="ECO:0007669"/>
    <property type="project" value="InterPro"/>
</dbReference>
<evidence type="ECO:0000313" key="4">
    <source>
        <dbReference type="Proteomes" id="UP000005206"/>
    </source>
</evidence>
<proteinExistence type="predicted"/>
<dbReference type="HOGENOM" id="CLU_010711_0_0_1"/>
<dbReference type="InterPro" id="IPR035994">
    <property type="entry name" value="Nucleoside_phosphorylase_sf"/>
</dbReference>
<reference evidence="3 4" key="1">
    <citation type="journal article" date="2009" name="PLoS Genet.">
        <title>The genome of Nectria haematococca: contribution of supernumerary chromosomes to gene expansion.</title>
        <authorList>
            <person name="Coleman J.J."/>
            <person name="Rounsley S.D."/>
            <person name="Rodriguez-Carres M."/>
            <person name="Kuo A."/>
            <person name="Wasmann C.C."/>
            <person name="Grimwood J."/>
            <person name="Schmutz J."/>
            <person name="Taga M."/>
            <person name="White G.J."/>
            <person name="Zhou S."/>
            <person name="Schwartz D.C."/>
            <person name="Freitag M."/>
            <person name="Ma L.J."/>
            <person name="Danchin E.G."/>
            <person name="Henrissat B."/>
            <person name="Coutinho P.M."/>
            <person name="Nelson D.R."/>
            <person name="Straney D."/>
            <person name="Napoli C.A."/>
            <person name="Barker B.M."/>
            <person name="Gribskov M."/>
            <person name="Rep M."/>
            <person name="Kroken S."/>
            <person name="Molnar I."/>
            <person name="Rensing C."/>
            <person name="Kennell J.C."/>
            <person name="Zamora J."/>
            <person name="Farman M.L."/>
            <person name="Selker E.U."/>
            <person name="Salamov A."/>
            <person name="Shapiro H."/>
            <person name="Pangilinan J."/>
            <person name="Lindquist E."/>
            <person name="Lamers C."/>
            <person name="Grigoriev I.V."/>
            <person name="Geiser D.M."/>
            <person name="Covert S.F."/>
            <person name="Temporini E."/>
            <person name="Vanetten H.D."/>
        </authorList>
    </citation>
    <scope>NUCLEOTIDE SEQUENCE [LARGE SCALE GENOMIC DNA]</scope>
    <source>
        <strain evidence="4">ATCC MYA-4622 / CBS 123669 / FGSC 9596 / NRRL 45880 / 77-13-4</strain>
    </source>
</reference>
<dbReference type="InterPro" id="IPR052895">
    <property type="entry name" value="HetReg/Transcr_Mod"/>
</dbReference>
<evidence type="ECO:0000256" key="1">
    <source>
        <dbReference type="SAM" id="MobiDB-lite"/>
    </source>
</evidence>
<organism evidence="3 4">
    <name type="scientific">Fusarium vanettenii (strain ATCC MYA-4622 / CBS 123669 / FGSC 9596 / NRRL 45880 / 77-13-4)</name>
    <name type="common">Fusarium solani subsp. pisi</name>
    <dbReference type="NCBI Taxonomy" id="660122"/>
    <lineage>
        <taxon>Eukaryota</taxon>
        <taxon>Fungi</taxon>
        <taxon>Dikarya</taxon>
        <taxon>Ascomycota</taxon>
        <taxon>Pezizomycotina</taxon>
        <taxon>Sordariomycetes</taxon>
        <taxon>Hypocreomycetidae</taxon>
        <taxon>Hypocreales</taxon>
        <taxon>Nectriaceae</taxon>
        <taxon>Fusarium</taxon>
        <taxon>Fusarium solani species complex</taxon>
        <taxon>Fusarium vanettenii</taxon>
    </lineage>
</organism>
<name>C7YVQ4_FUSV7</name>
<dbReference type="VEuPathDB" id="FungiDB:NECHADRAFT_30322"/>
<dbReference type="Gene3D" id="3.40.50.1580">
    <property type="entry name" value="Nucleoside phosphorylase domain"/>
    <property type="match status" value="1"/>
</dbReference>
<accession>C7YVQ4</accession>
<dbReference type="AlphaFoldDB" id="C7YVQ4"/>
<dbReference type="PANTHER" id="PTHR24148">
    <property type="entry name" value="ANKYRIN REPEAT DOMAIN-CONTAINING PROTEIN 39 HOMOLOG-RELATED"/>
    <property type="match status" value="1"/>
</dbReference>
<evidence type="ECO:0000259" key="2">
    <source>
        <dbReference type="Pfam" id="PF06985"/>
    </source>
</evidence>
<dbReference type="InParanoid" id="C7YVQ4"/>
<dbReference type="InterPro" id="IPR010730">
    <property type="entry name" value="HET"/>
</dbReference>
<sequence>MESTDPEHYQVALVLPVKGDYETAVKLLDVCFTQRSLDSSGAEYSLGKAGSHHLVLVTGLSNISAAESVARVVPDLIKEYSFIRACFLAGVGAIAPSGGLAQAGDIVVGMPQGYESGLVQFDADKSRHDKRLHVTGHWRKPPSFVNPAVDETLSTQGRDEWHMNVGPSNETAGTQGSPSRFNMIQGAPKVLKGRVGSSSTALGDPELLQRLASDSGILCFETAAANLQTRLPLVVVCGISQGDPSLPQQENASKLATTYAMFLARHLNRSELAKGVRLGHLFIHQPFSLGGSTIRLLRLHGGTEYPIQCSMFEACLKDQGCPMDYEALSYAWESDDKCDMINVNGRVLHITRSLHGALQHLRHRKNDRILWADAVCIDQNNIMERGHQVAQMGSIYKKASNVIVWLGSVDKDVGLLISALRSLQLKVSPQPFKQWQLRDDRWRDAWEELHGGDISGGSFHLQLSNGLDMLTRKPWFTRVWIIQEVANAKSAQIQCSAGSIEAMFLALAPWLLGQSIGEQPQAVFDIFPGLPRKWSWWAEERTLWALLSRFRKCQATDPRDRVYALLGITSDMANDAIDPDYSKSEHQVLRDTCNYLFGEEQFAELSGLQRTEQLQRELSTWAGAFLEQKMMRRVKPEDLEHFLERQGRVEWTEKIVQLASFDLGHSTLTLLLTKFETPLPITVKLFREALKIGPDALDLLFTKCMIPPRLANGMIELMFLFPVQVAERLYLGRWKHEYEISESMTMKIFRGGTPLVDVFLRSETSKLQITEAVLRQASFMPDVYLRLLERRSEEVNVSEEEAIQAIKGGPETLRRCLDKPGTNFQVTRVIFEAAMLSGTEVAEMLFRRRESEANICQEIQEIHQLRDDLCEMLERTPHTTMLREALARYEELDSSGLALTETTDVAQWQKSNGVRVSRSREVRDLFRELQTGRNMLDISPCGEADDEPGLQAKLKPKEMLMLGVDVREELELRAWARLESRYRIT</sequence>
<protein>
    <recommendedName>
        <fullName evidence="2">Heterokaryon incompatibility domain-containing protein</fullName>
    </recommendedName>
</protein>
<gene>
    <name evidence="3" type="ORF">NECHADRAFT_30322</name>
</gene>
<dbReference type="OMA" id="RQAICIE"/>